<gene>
    <name evidence="1" type="ORF">MHI_LOCUS939412</name>
</gene>
<sequence>NRRTHVRYTQRLATFNKTKQYWKRSGTPLNSSLIQLHLQTRHFAKKKSTPTSPIDVRIRVEENFGLRNLVHRGKWGIMFSLRLKDFCLAWEASCVHWPLRWAPPDPLQQQTGPDNLTPFNKASFSFSFSFSISRASRGFRRPVRSRARAAAKFSQSLMKLLSADDVVELIREPLWPI</sequence>
<dbReference type="Proteomes" id="UP000752696">
    <property type="component" value="Unassembled WGS sequence"/>
</dbReference>
<proteinExistence type="predicted"/>
<dbReference type="OrthoDB" id="10505985at2759"/>
<keyword evidence="2" id="KW-1185">Reference proteome</keyword>
<dbReference type="EMBL" id="CAJDYZ010012033">
    <property type="protein sequence ID" value="CAD1480492.1"/>
    <property type="molecule type" value="Genomic_DNA"/>
</dbReference>
<reference evidence="1" key="1">
    <citation type="submission" date="2020-07" db="EMBL/GenBank/DDBJ databases">
        <authorList>
            <person name="Nazaruddin N."/>
        </authorList>
    </citation>
    <scope>NUCLEOTIDE SEQUENCE</scope>
</reference>
<name>A0A6V7HJ13_9HYME</name>
<comment type="caution">
    <text evidence="1">The sequence shown here is derived from an EMBL/GenBank/DDBJ whole genome shotgun (WGS) entry which is preliminary data.</text>
</comment>
<protein>
    <submittedName>
        <fullName evidence="1">Uncharacterized protein</fullName>
    </submittedName>
</protein>
<dbReference type="AlphaFoldDB" id="A0A6V7HJ13"/>
<feature type="non-terminal residue" evidence="1">
    <location>
        <position position="1"/>
    </location>
</feature>
<organism evidence="1 2">
    <name type="scientific">Heterotrigona itama</name>
    <dbReference type="NCBI Taxonomy" id="395501"/>
    <lineage>
        <taxon>Eukaryota</taxon>
        <taxon>Metazoa</taxon>
        <taxon>Ecdysozoa</taxon>
        <taxon>Arthropoda</taxon>
        <taxon>Hexapoda</taxon>
        <taxon>Insecta</taxon>
        <taxon>Pterygota</taxon>
        <taxon>Neoptera</taxon>
        <taxon>Endopterygota</taxon>
        <taxon>Hymenoptera</taxon>
        <taxon>Apocrita</taxon>
        <taxon>Aculeata</taxon>
        <taxon>Apoidea</taxon>
        <taxon>Anthophila</taxon>
        <taxon>Apidae</taxon>
        <taxon>Heterotrigona</taxon>
    </lineage>
</organism>
<accession>A0A6V7HJ13</accession>
<evidence type="ECO:0000313" key="1">
    <source>
        <dbReference type="EMBL" id="CAD1480492.1"/>
    </source>
</evidence>
<evidence type="ECO:0000313" key="2">
    <source>
        <dbReference type="Proteomes" id="UP000752696"/>
    </source>
</evidence>